<keyword evidence="3" id="KW-1185">Reference proteome</keyword>
<proteinExistence type="predicted"/>
<protein>
    <recommendedName>
        <fullName evidence="1">HTH cro/C1-type domain-containing protein</fullName>
    </recommendedName>
</protein>
<dbReference type="InterPro" id="IPR001387">
    <property type="entry name" value="Cro/C1-type_HTH"/>
</dbReference>
<accession>A0ABP8A9U3</accession>
<dbReference type="SUPFAM" id="SSF47413">
    <property type="entry name" value="lambda repressor-like DNA-binding domains"/>
    <property type="match status" value="1"/>
</dbReference>
<gene>
    <name evidence="2" type="ORF">GCM10022218_34720</name>
</gene>
<dbReference type="SMART" id="SM00530">
    <property type="entry name" value="HTH_XRE"/>
    <property type="match status" value="1"/>
</dbReference>
<dbReference type="Proteomes" id="UP001500167">
    <property type="component" value="Unassembled WGS sequence"/>
</dbReference>
<dbReference type="CDD" id="cd00093">
    <property type="entry name" value="HTH_XRE"/>
    <property type="match status" value="1"/>
</dbReference>
<dbReference type="Pfam" id="PF01381">
    <property type="entry name" value="HTH_3"/>
    <property type="match status" value="1"/>
</dbReference>
<dbReference type="EMBL" id="BAAAZK010000007">
    <property type="protein sequence ID" value="GAA4180473.1"/>
    <property type="molecule type" value="Genomic_DNA"/>
</dbReference>
<dbReference type="PROSITE" id="PS50943">
    <property type="entry name" value="HTH_CROC1"/>
    <property type="match status" value="1"/>
</dbReference>
<reference evidence="3" key="1">
    <citation type="journal article" date="2019" name="Int. J. Syst. Evol. Microbiol.">
        <title>The Global Catalogue of Microorganisms (GCM) 10K type strain sequencing project: providing services to taxonomists for standard genome sequencing and annotation.</title>
        <authorList>
            <consortium name="The Broad Institute Genomics Platform"/>
            <consortium name="The Broad Institute Genome Sequencing Center for Infectious Disease"/>
            <person name="Wu L."/>
            <person name="Ma J."/>
        </authorList>
    </citation>
    <scope>NUCLEOTIDE SEQUENCE [LARGE SCALE GENOMIC DNA]</scope>
    <source>
        <strain evidence="3">JCM 16722</strain>
    </source>
</reference>
<dbReference type="RefSeq" id="WP_346087151.1">
    <property type="nucleotide sequence ID" value="NZ_BAAAZK010000007.1"/>
</dbReference>
<organism evidence="2 3">
    <name type="scientific">Sphingobacterium ginsenosidimutans</name>
    <dbReference type="NCBI Taxonomy" id="687845"/>
    <lineage>
        <taxon>Bacteria</taxon>
        <taxon>Pseudomonadati</taxon>
        <taxon>Bacteroidota</taxon>
        <taxon>Sphingobacteriia</taxon>
        <taxon>Sphingobacteriales</taxon>
        <taxon>Sphingobacteriaceae</taxon>
        <taxon>Sphingobacterium</taxon>
    </lineage>
</organism>
<name>A0ABP8A9U3_9SPHI</name>
<feature type="domain" description="HTH cro/C1-type" evidence="1">
    <location>
        <begin position="21"/>
        <end position="60"/>
    </location>
</feature>
<dbReference type="InterPro" id="IPR010982">
    <property type="entry name" value="Lambda_DNA-bd_dom_sf"/>
</dbReference>
<evidence type="ECO:0000313" key="2">
    <source>
        <dbReference type="EMBL" id="GAA4180473.1"/>
    </source>
</evidence>
<sequence>MGLNRLKEVFKKYKVQNRIIAKYFGKSEETISKWVNNKRQPSVEELNSIAKLLRIDVRLLLTETTWANETSETYDEVKERFKEDADKTNI</sequence>
<evidence type="ECO:0000313" key="3">
    <source>
        <dbReference type="Proteomes" id="UP001500167"/>
    </source>
</evidence>
<dbReference type="Gene3D" id="1.10.260.40">
    <property type="entry name" value="lambda repressor-like DNA-binding domains"/>
    <property type="match status" value="1"/>
</dbReference>
<evidence type="ECO:0000259" key="1">
    <source>
        <dbReference type="PROSITE" id="PS50943"/>
    </source>
</evidence>
<comment type="caution">
    <text evidence="2">The sequence shown here is derived from an EMBL/GenBank/DDBJ whole genome shotgun (WGS) entry which is preliminary data.</text>
</comment>